<dbReference type="Proteomes" id="UP001500307">
    <property type="component" value="Unassembled WGS sequence"/>
</dbReference>
<keyword evidence="2" id="KW-1185">Reference proteome</keyword>
<reference evidence="2" key="1">
    <citation type="journal article" date="2019" name="Int. J. Syst. Evol. Microbiol.">
        <title>The Global Catalogue of Microorganisms (GCM) 10K type strain sequencing project: providing services to taxonomists for standard genome sequencing and annotation.</title>
        <authorList>
            <consortium name="The Broad Institute Genomics Platform"/>
            <consortium name="The Broad Institute Genome Sequencing Center for Infectious Disease"/>
            <person name="Wu L."/>
            <person name="Ma J."/>
        </authorList>
    </citation>
    <scope>NUCLEOTIDE SEQUENCE [LARGE SCALE GENOMIC DNA]</scope>
    <source>
        <strain evidence="2">JCM 3175</strain>
    </source>
</reference>
<gene>
    <name evidence="1" type="ORF">GCM10023176_15090</name>
</gene>
<protein>
    <submittedName>
        <fullName evidence="1">Uncharacterized protein</fullName>
    </submittedName>
</protein>
<dbReference type="EMBL" id="BAABGU010000006">
    <property type="protein sequence ID" value="GAA4565946.1"/>
    <property type="molecule type" value="Genomic_DNA"/>
</dbReference>
<proteinExistence type="predicted"/>
<organism evidence="1 2">
    <name type="scientific">Micromonospora coerulea</name>
    <dbReference type="NCBI Taxonomy" id="47856"/>
    <lineage>
        <taxon>Bacteria</taxon>
        <taxon>Bacillati</taxon>
        <taxon>Actinomycetota</taxon>
        <taxon>Actinomycetes</taxon>
        <taxon>Micromonosporales</taxon>
        <taxon>Micromonosporaceae</taxon>
        <taxon>Micromonospora</taxon>
    </lineage>
</organism>
<evidence type="ECO:0000313" key="1">
    <source>
        <dbReference type="EMBL" id="GAA4565946.1"/>
    </source>
</evidence>
<accession>A0ABP8SE46</accession>
<sequence>MAGAVVLAVAAVFVVFKVQRDREWARGGDAMKMNVELRLADHDNFEVTLAALGVPAHESNGRSPDGAQTVVAKVTWTGSPSDDGRLHLIALDKRMSPPRLLSGGGGWTPLDLHWNRSGLLGSSWTSSYNKVLAKHYDWLAGLVPTRLPDGSYSVPYTLSPAVNLPASKSGTATVWFTPQQGSPQLTDPSQDIIIALFYVQEGDQVRWAKRISG</sequence>
<comment type="caution">
    <text evidence="1">The sequence shown here is derived from an EMBL/GenBank/DDBJ whole genome shotgun (WGS) entry which is preliminary data.</text>
</comment>
<evidence type="ECO:0000313" key="2">
    <source>
        <dbReference type="Proteomes" id="UP001500307"/>
    </source>
</evidence>
<name>A0ABP8SE46_9ACTN</name>